<protein>
    <submittedName>
        <fullName evidence="1">Uncharacterized protein</fullName>
    </submittedName>
</protein>
<name>W6Y746_COCC2</name>
<organism evidence="1 2">
    <name type="scientific">Cochliobolus carbonum (strain 26-R-13)</name>
    <name type="common">Maize leaf spot fungus</name>
    <name type="synonym">Bipolaris zeicola</name>
    <dbReference type="NCBI Taxonomy" id="930089"/>
    <lineage>
        <taxon>Eukaryota</taxon>
        <taxon>Fungi</taxon>
        <taxon>Dikarya</taxon>
        <taxon>Ascomycota</taxon>
        <taxon>Pezizomycotina</taxon>
        <taxon>Dothideomycetes</taxon>
        <taxon>Pleosporomycetidae</taxon>
        <taxon>Pleosporales</taxon>
        <taxon>Pleosporineae</taxon>
        <taxon>Pleosporaceae</taxon>
        <taxon>Bipolaris</taxon>
    </lineage>
</organism>
<reference evidence="1 2" key="1">
    <citation type="journal article" date="2013" name="PLoS Genet.">
        <title>Comparative genome structure, secondary metabolite, and effector coding capacity across Cochliobolus pathogens.</title>
        <authorList>
            <person name="Condon B.J."/>
            <person name="Leng Y."/>
            <person name="Wu D."/>
            <person name="Bushley K.E."/>
            <person name="Ohm R.A."/>
            <person name="Otillar R."/>
            <person name="Martin J."/>
            <person name="Schackwitz W."/>
            <person name="Grimwood J."/>
            <person name="MohdZainudin N."/>
            <person name="Xue C."/>
            <person name="Wang R."/>
            <person name="Manning V.A."/>
            <person name="Dhillon B."/>
            <person name="Tu Z.J."/>
            <person name="Steffenson B.J."/>
            <person name="Salamov A."/>
            <person name="Sun H."/>
            <person name="Lowry S."/>
            <person name="LaButti K."/>
            <person name="Han J."/>
            <person name="Copeland A."/>
            <person name="Lindquist E."/>
            <person name="Barry K."/>
            <person name="Schmutz J."/>
            <person name="Baker S.E."/>
            <person name="Ciuffetti L.M."/>
            <person name="Grigoriev I.V."/>
            <person name="Zhong S."/>
            <person name="Turgeon B.G."/>
        </authorList>
    </citation>
    <scope>NUCLEOTIDE SEQUENCE [LARGE SCALE GENOMIC DNA]</scope>
    <source>
        <strain evidence="1 2">26-R-13</strain>
    </source>
</reference>
<dbReference type="Proteomes" id="UP000053841">
    <property type="component" value="Unassembled WGS sequence"/>
</dbReference>
<sequence length="84" mass="9296">MNTNLPGPSTPSPSAEALVVPARYICTVQARSTPMASRYCYTNLEVFVIGVKIIWEDQPLGQGSLRQKCRGCRWAVVRPPPKHV</sequence>
<evidence type="ECO:0000313" key="1">
    <source>
        <dbReference type="EMBL" id="EUC35412.1"/>
    </source>
</evidence>
<accession>W6Y746</accession>
<dbReference type="EMBL" id="KI964575">
    <property type="protein sequence ID" value="EUC35412.1"/>
    <property type="molecule type" value="Genomic_DNA"/>
</dbReference>
<dbReference type="GeneID" id="19153047"/>
<dbReference type="KEGG" id="bze:COCCADRAFT_90791"/>
<dbReference type="RefSeq" id="XP_007710259.1">
    <property type="nucleotide sequence ID" value="XM_007712069.1"/>
</dbReference>
<keyword evidence="2" id="KW-1185">Reference proteome</keyword>
<evidence type="ECO:0000313" key="2">
    <source>
        <dbReference type="Proteomes" id="UP000053841"/>
    </source>
</evidence>
<proteinExistence type="predicted"/>
<dbReference type="AlphaFoldDB" id="W6Y746"/>
<gene>
    <name evidence="1" type="ORF">COCCADRAFT_90791</name>
</gene>
<dbReference type="HOGENOM" id="CLU_2527133_0_0_1"/>